<dbReference type="Proteomes" id="UP001454036">
    <property type="component" value="Unassembled WGS sequence"/>
</dbReference>
<dbReference type="AlphaFoldDB" id="A0AAV3RML5"/>
<evidence type="ECO:0000313" key="1">
    <source>
        <dbReference type="EMBL" id="GAA0182840.1"/>
    </source>
</evidence>
<reference evidence="1 2" key="1">
    <citation type="submission" date="2024-01" db="EMBL/GenBank/DDBJ databases">
        <title>The complete chloroplast genome sequence of Lithospermum erythrorhizon: insights into the phylogenetic relationship among Boraginaceae species and the maternal lineages of purple gromwells.</title>
        <authorList>
            <person name="Okada T."/>
            <person name="Watanabe K."/>
        </authorList>
    </citation>
    <scope>NUCLEOTIDE SEQUENCE [LARGE SCALE GENOMIC DNA]</scope>
</reference>
<proteinExistence type="predicted"/>
<dbReference type="EMBL" id="BAABME010010895">
    <property type="protein sequence ID" value="GAA0182840.1"/>
    <property type="molecule type" value="Genomic_DNA"/>
</dbReference>
<comment type="caution">
    <text evidence="1">The sequence shown here is derived from an EMBL/GenBank/DDBJ whole genome shotgun (WGS) entry which is preliminary data.</text>
</comment>
<organism evidence="1 2">
    <name type="scientific">Lithospermum erythrorhizon</name>
    <name type="common">Purple gromwell</name>
    <name type="synonym">Lithospermum officinale var. erythrorhizon</name>
    <dbReference type="NCBI Taxonomy" id="34254"/>
    <lineage>
        <taxon>Eukaryota</taxon>
        <taxon>Viridiplantae</taxon>
        <taxon>Streptophyta</taxon>
        <taxon>Embryophyta</taxon>
        <taxon>Tracheophyta</taxon>
        <taxon>Spermatophyta</taxon>
        <taxon>Magnoliopsida</taxon>
        <taxon>eudicotyledons</taxon>
        <taxon>Gunneridae</taxon>
        <taxon>Pentapetalae</taxon>
        <taxon>asterids</taxon>
        <taxon>lamiids</taxon>
        <taxon>Boraginales</taxon>
        <taxon>Boraginaceae</taxon>
        <taxon>Boraginoideae</taxon>
        <taxon>Lithospermeae</taxon>
        <taxon>Lithospermum</taxon>
    </lineage>
</organism>
<sequence>MKCFSELLKMYIVQEEFDYHPKCREIDLVNLSFADDLFILYGATEVSLKLIRKTLRMFGDLLGLHLNSSKSSCYFAGVSQTDEQKLCSILGITASTLPMKYIVIPLTTKQLEYEMVSETRQEKFGGGRLCGIGEMYQSLASQLECSAWESSQLKIGCSLGIWLRMIHAVIVKRGSRISIFSFSASIQLVCEKASNVP</sequence>
<gene>
    <name evidence="1" type="ORF">LIER_30439</name>
</gene>
<keyword evidence="2" id="KW-1185">Reference proteome</keyword>
<accession>A0AAV3RML5</accession>
<evidence type="ECO:0008006" key="3">
    <source>
        <dbReference type="Google" id="ProtNLM"/>
    </source>
</evidence>
<name>A0AAV3RML5_LITER</name>
<protein>
    <recommendedName>
        <fullName evidence="3">Reverse transcriptase domain-containing protein</fullName>
    </recommendedName>
</protein>
<evidence type="ECO:0000313" key="2">
    <source>
        <dbReference type="Proteomes" id="UP001454036"/>
    </source>
</evidence>